<name>A0AC61RDF9_9BACT</name>
<keyword evidence="2" id="KW-1185">Reference proteome</keyword>
<dbReference type="EMBL" id="SRYB01000043">
    <property type="protein sequence ID" value="TGY76186.1"/>
    <property type="molecule type" value="Genomic_DNA"/>
</dbReference>
<keyword evidence="1" id="KW-0687">Ribonucleoprotein</keyword>
<organism evidence="1 2">
    <name type="scientific">Lepagella muris</name>
    <dbReference type="NCBI Taxonomy" id="3032870"/>
    <lineage>
        <taxon>Bacteria</taxon>
        <taxon>Pseudomonadati</taxon>
        <taxon>Bacteroidota</taxon>
        <taxon>Bacteroidia</taxon>
        <taxon>Bacteroidales</taxon>
        <taxon>Muribaculaceae</taxon>
        <taxon>Lepagella</taxon>
    </lineage>
</organism>
<proteinExistence type="predicted"/>
<sequence>MDLIKIAEEAFATPKKQFDEFGPGDTITVAYRIKEGNKERIQQYRGVVIRINGSEDKKRFTVRKISDGIGVERIFPIESPFIESITVNKYGKVRRAKLYYLRNLTGKKARIKERIVKKADK</sequence>
<dbReference type="Proteomes" id="UP000306319">
    <property type="component" value="Unassembled WGS sequence"/>
</dbReference>
<protein>
    <submittedName>
        <fullName evidence="1">50S ribosomal protein L19</fullName>
    </submittedName>
</protein>
<keyword evidence="1" id="KW-0689">Ribosomal protein</keyword>
<evidence type="ECO:0000313" key="1">
    <source>
        <dbReference type="EMBL" id="TGY76186.1"/>
    </source>
</evidence>
<comment type="caution">
    <text evidence="1">The sequence shown here is derived from an EMBL/GenBank/DDBJ whole genome shotgun (WGS) entry which is preliminary data.</text>
</comment>
<accession>A0AC61RDF9</accession>
<evidence type="ECO:0000313" key="2">
    <source>
        <dbReference type="Proteomes" id="UP000306319"/>
    </source>
</evidence>
<reference evidence="1" key="1">
    <citation type="submission" date="2019-04" db="EMBL/GenBank/DDBJ databases">
        <title>Microbes associate with the intestines of laboratory mice.</title>
        <authorList>
            <person name="Navarre W."/>
            <person name="Wong E."/>
            <person name="Huang K."/>
            <person name="Tropini C."/>
            <person name="Ng K."/>
            <person name="Yu B."/>
        </authorList>
    </citation>
    <scope>NUCLEOTIDE SEQUENCE</scope>
    <source>
        <strain evidence="1">NM04_E33</strain>
    </source>
</reference>
<gene>
    <name evidence="1" type="ORF">E5331_18590</name>
</gene>